<reference evidence="2 3" key="1">
    <citation type="submission" date="2024-11" db="EMBL/GenBank/DDBJ databases">
        <title>Chromosome-level genome assembly of Eucalyptus globulus Labill. provides insights into its genome evolution.</title>
        <authorList>
            <person name="Li X."/>
        </authorList>
    </citation>
    <scope>NUCLEOTIDE SEQUENCE [LARGE SCALE GENOMIC DNA]</scope>
    <source>
        <strain evidence="2">CL2024</strain>
        <tissue evidence="2">Fresh tender leaves</tissue>
    </source>
</reference>
<proteinExistence type="predicted"/>
<protein>
    <submittedName>
        <fullName evidence="2">Uncharacterized protein</fullName>
    </submittedName>
</protein>
<evidence type="ECO:0000313" key="2">
    <source>
        <dbReference type="EMBL" id="KAL3742968.1"/>
    </source>
</evidence>
<feature type="compositionally biased region" description="Basic and acidic residues" evidence="1">
    <location>
        <begin position="64"/>
        <end position="78"/>
    </location>
</feature>
<evidence type="ECO:0000313" key="3">
    <source>
        <dbReference type="Proteomes" id="UP001634007"/>
    </source>
</evidence>
<accession>A0ABD3KU88</accession>
<organism evidence="2 3">
    <name type="scientific">Eucalyptus globulus</name>
    <name type="common">Tasmanian blue gum</name>
    <dbReference type="NCBI Taxonomy" id="34317"/>
    <lineage>
        <taxon>Eukaryota</taxon>
        <taxon>Viridiplantae</taxon>
        <taxon>Streptophyta</taxon>
        <taxon>Embryophyta</taxon>
        <taxon>Tracheophyta</taxon>
        <taxon>Spermatophyta</taxon>
        <taxon>Magnoliopsida</taxon>
        <taxon>eudicotyledons</taxon>
        <taxon>Gunneridae</taxon>
        <taxon>Pentapetalae</taxon>
        <taxon>rosids</taxon>
        <taxon>malvids</taxon>
        <taxon>Myrtales</taxon>
        <taxon>Myrtaceae</taxon>
        <taxon>Myrtoideae</taxon>
        <taxon>Eucalypteae</taxon>
        <taxon>Eucalyptus</taxon>
    </lineage>
</organism>
<gene>
    <name evidence="2" type="ORF">ACJRO7_018295</name>
</gene>
<feature type="region of interest" description="Disordered" evidence="1">
    <location>
        <begin position="47"/>
        <end position="117"/>
    </location>
</feature>
<keyword evidence="3" id="KW-1185">Reference proteome</keyword>
<dbReference type="EMBL" id="JBJKBG010000004">
    <property type="protein sequence ID" value="KAL3742968.1"/>
    <property type="molecule type" value="Genomic_DNA"/>
</dbReference>
<name>A0ABD3KU88_EUCGL</name>
<dbReference type="AlphaFoldDB" id="A0ABD3KU88"/>
<sequence length="117" mass="12777">MTLSWLARTQFTEKVIRVAPKLHRSSLPQTEALSSIRNALDPIQNTFPAGPAFRYTQKGGGGENELRTRSGRGFRERYVNGNNVASARPEGNPPRGAWGWDGMGVSYDSAENAGPSE</sequence>
<comment type="caution">
    <text evidence="2">The sequence shown here is derived from an EMBL/GenBank/DDBJ whole genome shotgun (WGS) entry which is preliminary data.</text>
</comment>
<evidence type="ECO:0000256" key="1">
    <source>
        <dbReference type="SAM" id="MobiDB-lite"/>
    </source>
</evidence>
<dbReference type="Proteomes" id="UP001634007">
    <property type="component" value="Unassembled WGS sequence"/>
</dbReference>